<evidence type="ECO:0000256" key="1">
    <source>
        <dbReference type="SAM" id="Phobius"/>
    </source>
</evidence>
<dbReference type="PANTHER" id="PTHR28613">
    <property type="entry name" value="SI:CH211-232M10.4-RELATED"/>
    <property type="match status" value="1"/>
</dbReference>
<accession>A0A974BTL9</accession>
<reference evidence="3" key="1">
    <citation type="journal article" date="2016" name="Nature">
        <title>Genome evolution in the allotetraploid frog Xenopus laevis.</title>
        <authorList>
            <person name="Session A.M."/>
            <person name="Uno Y."/>
            <person name="Kwon T."/>
            <person name="Chapman J.A."/>
            <person name="Toyoda A."/>
            <person name="Takahashi S."/>
            <person name="Fukui A."/>
            <person name="Hikosaka A."/>
            <person name="Suzuki A."/>
            <person name="Kondo M."/>
            <person name="van Heeringen S.J."/>
            <person name="Quigley I."/>
            <person name="Heinz S."/>
            <person name="Ogino H."/>
            <person name="Ochi H."/>
            <person name="Hellsten U."/>
            <person name="Lyons J.B."/>
            <person name="Simakov O."/>
            <person name="Putnam N."/>
            <person name="Stites J."/>
            <person name="Kuroki Y."/>
            <person name="Tanaka T."/>
            <person name="Michiue T."/>
            <person name="Watanabe M."/>
            <person name="Bogdanovic O."/>
            <person name="Lister R."/>
            <person name="Georgiou G."/>
            <person name="Paranjpe S.S."/>
            <person name="van Kruijsbergen I."/>
            <person name="Shu S."/>
            <person name="Carlson J."/>
            <person name="Kinoshita T."/>
            <person name="Ohta Y."/>
            <person name="Mawaribuchi S."/>
            <person name="Jenkins J."/>
            <person name="Grimwood J."/>
            <person name="Schmutz J."/>
            <person name="Mitros T."/>
            <person name="Mozaffari S.V."/>
            <person name="Suzuki Y."/>
            <person name="Haramoto Y."/>
            <person name="Yamamoto T.S."/>
            <person name="Takagi C."/>
            <person name="Heald R."/>
            <person name="Miller K."/>
            <person name="Haudenschild C."/>
            <person name="Kitzman J."/>
            <person name="Nakayama T."/>
            <person name="Izutsu Y."/>
            <person name="Robert J."/>
            <person name="Fortriede J."/>
            <person name="Burns K."/>
            <person name="Lotay V."/>
            <person name="Karimi K."/>
            <person name="Yasuoka Y."/>
            <person name="Dichmann D.S."/>
            <person name="Flajnik M.F."/>
            <person name="Houston D.W."/>
            <person name="Shendure J."/>
            <person name="DuPasquier L."/>
            <person name="Vize P.D."/>
            <person name="Zorn A.M."/>
            <person name="Ito M."/>
            <person name="Marcotte E.M."/>
            <person name="Wallingford J.B."/>
            <person name="Ito Y."/>
            <person name="Asashima M."/>
            <person name="Ueno N."/>
            <person name="Matsuda Y."/>
            <person name="Veenstra G.J."/>
            <person name="Fujiyama A."/>
            <person name="Harland R.M."/>
            <person name="Taira M."/>
            <person name="Rokhsar D.S."/>
        </authorList>
    </citation>
    <scope>NUCLEOTIDE SEQUENCE [LARGE SCALE GENOMIC DNA]</scope>
    <source>
        <strain evidence="3">J</strain>
    </source>
</reference>
<keyword evidence="1" id="KW-0472">Membrane</keyword>
<dbReference type="EMBL" id="CM004483">
    <property type="protein sequence ID" value="OCT60759.1"/>
    <property type="molecule type" value="Genomic_DNA"/>
</dbReference>
<keyword evidence="1" id="KW-0812">Transmembrane</keyword>
<dbReference type="PANTHER" id="PTHR28613:SF8">
    <property type="entry name" value="LCCL DOMAIN-CONTAINING PROTEIN"/>
    <property type="match status" value="1"/>
</dbReference>
<dbReference type="OMA" id="LLFWIIW"/>
<proteinExistence type="predicted"/>
<name>A0A974BTL9_XENLA</name>
<dbReference type="Proteomes" id="UP000694892">
    <property type="component" value="Chromosome 9_10S"/>
</dbReference>
<evidence type="ECO:0000313" key="2">
    <source>
        <dbReference type="EMBL" id="OCT60759.1"/>
    </source>
</evidence>
<evidence type="ECO:0008006" key="4">
    <source>
        <dbReference type="Google" id="ProtNLM"/>
    </source>
</evidence>
<dbReference type="AlphaFoldDB" id="A0A974BTL9"/>
<dbReference type="Pfam" id="PF15125">
    <property type="entry name" value="TMEM238"/>
    <property type="match status" value="1"/>
</dbReference>
<sequence length="76" mass="8691">MKFGKVIGRCSFLFFFGIIFDVVGLVLLLIGIFASFTAWDFYIYTGAIIIALSLVFWILWYTGNVEISNKELELIL</sequence>
<feature type="transmembrane region" description="Helical" evidence="1">
    <location>
        <begin position="12"/>
        <end position="35"/>
    </location>
</feature>
<evidence type="ECO:0000313" key="3">
    <source>
        <dbReference type="Proteomes" id="UP000694892"/>
    </source>
</evidence>
<dbReference type="InterPro" id="IPR029365">
    <property type="entry name" value="TMEM238"/>
</dbReference>
<keyword evidence="1" id="KW-1133">Transmembrane helix</keyword>
<organism evidence="2 3">
    <name type="scientific">Xenopus laevis</name>
    <name type="common">African clawed frog</name>
    <dbReference type="NCBI Taxonomy" id="8355"/>
    <lineage>
        <taxon>Eukaryota</taxon>
        <taxon>Metazoa</taxon>
        <taxon>Chordata</taxon>
        <taxon>Craniata</taxon>
        <taxon>Vertebrata</taxon>
        <taxon>Euteleostomi</taxon>
        <taxon>Amphibia</taxon>
        <taxon>Batrachia</taxon>
        <taxon>Anura</taxon>
        <taxon>Pipoidea</taxon>
        <taxon>Pipidae</taxon>
        <taxon>Xenopodinae</taxon>
        <taxon>Xenopus</taxon>
        <taxon>Xenopus</taxon>
    </lineage>
</organism>
<gene>
    <name evidence="2" type="ORF">XELAEV_18046781mg</name>
</gene>
<protein>
    <recommendedName>
        <fullName evidence="4">Transmembrane protein 238-like</fullName>
    </recommendedName>
</protein>
<feature type="transmembrane region" description="Helical" evidence="1">
    <location>
        <begin position="41"/>
        <end position="60"/>
    </location>
</feature>